<dbReference type="OrthoDB" id="8058166at2759"/>
<keyword evidence="4" id="KW-0862">Zinc</keyword>
<comment type="caution">
    <text evidence="7">The sequence shown here is derived from an EMBL/GenBank/DDBJ whole genome shotgun (WGS) entry which is preliminary data.</text>
</comment>
<evidence type="ECO:0000313" key="8">
    <source>
        <dbReference type="Proteomes" id="UP000838756"/>
    </source>
</evidence>
<dbReference type="Gene3D" id="1.10.10.60">
    <property type="entry name" value="Homeodomain-like"/>
    <property type="match status" value="1"/>
</dbReference>
<reference evidence="7" key="1">
    <citation type="submission" date="2022-03" db="EMBL/GenBank/DDBJ databases">
        <authorList>
            <person name="Lindestad O."/>
        </authorList>
    </citation>
    <scope>NUCLEOTIDE SEQUENCE</scope>
</reference>
<evidence type="ECO:0000313" key="7">
    <source>
        <dbReference type="EMBL" id="CAH2242330.1"/>
    </source>
</evidence>
<protein>
    <submittedName>
        <fullName evidence="7">Jg19943 protein</fullName>
    </submittedName>
</protein>
<sequence length="290" mass="33473">MILLGKKEAIFIDGFTFRLQRKANFRSIWYCSMYHRGCRTLAHLGESKELKVLRRQDYHGPPEMYLHTDGSYIVELSNSATVINYTYAGIHLTGIDKKVITEAVGAVPCTIKAAGPWRISVIKTNFRFCEERTIMSRRACTKYQMAHMLDYTRNTRMQPSENRKRGSGWSQTDLEHALADVKNNQISERAAALKYNIPRRTLKNHIQSGSSSKRMGRKAVFTDKQENELVEIISNIDVALSQKVIRKQAYLFCQRNNIKNPFSDKKSTAGKKWLSNFLARKKDIYHNVKQ</sequence>
<dbReference type="AlphaFoldDB" id="A0A8S4RXA4"/>
<evidence type="ECO:0000259" key="5">
    <source>
        <dbReference type="Pfam" id="PF04500"/>
    </source>
</evidence>
<gene>
    <name evidence="7" type="primary">jg19943</name>
    <name evidence="7" type="ORF">PAEG_LOCUS18656</name>
</gene>
<evidence type="ECO:0000256" key="2">
    <source>
        <dbReference type="ARBA" id="ARBA00022723"/>
    </source>
</evidence>
<evidence type="ECO:0000256" key="3">
    <source>
        <dbReference type="ARBA" id="ARBA00022771"/>
    </source>
</evidence>
<comment type="subcellular location">
    <subcellularLocation>
        <location evidence="1">Nucleus</location>
    </subcellularLocation>
</comment>
<dbReference type="InterPro" id="IPR007889">
    <property type="entry name" value="HTH_Psq"/>
</dbReference>
<accession>A0A8S4RXA4</accession>
<feature type="domain" description="FLYWCH-type" evidence="5">
    <location>
        <begin position="7"/>
        <end position="59"/>
    </location>
</feature>
<feature type="domain" description="HTH psq-type" evidence="6">
    <location>
        <begin position="172"/>
        <end position="214"/>
    </location>
</feature>
<name>A0A8S4RXA4_9NEOP</name>
<dbReference type="InterPro" id="IPR007588">
    <property type="entry name" value="Znf_FLYWCH"/>
</dbReference>
<evidence type="ECO:0000256" key="1">
    <source>
        <dbReference type="ARBA" id="ARBA00004123"/>
    </source>
</evidence>
<keyword evidence="3" id="KW-0863">Zinc-finger</keyword>
<evidence type="ECO:0000259" key="6">
    <source>
        <dbReference type="Pfam" id="PF05225"/>
    </source>
</evidence>
<dbReference type="Pfam" id="PF05225">
    <property type="entry name" value="HTH_psq"/>
    <property type="match status" value="1"/>
</dbReference>
<organism evidence="7 8">
    <name type="scientific">Pararge aegeria aegeria</name>
    <dbReference type="NCBI Taxonomy" id="348720"/>
    <lineage>
        <taxon>Eukaryota</taxon>
        <taxon>Metazoa</taxon>
        <taxon>Ecdysozoa</taxon>
        <taxon>Arthropoda</taxon>
        <taxon>Hexapoda</taxon>
        <taxon>Insecta</taxon>
        <taxon>Pterygota</taxon>
        <taxon>Neoptera</taxon>
        <taxon>Endopterygota</taxon>
        <taxon>Lepidoptera</taxon>
        <taxon>Glossata</taxon>
        <taxon>Ditrysia</taxon>
        <taxon>Papilionoidea</taxon>
        <taxon>Nymphalidae</taxon>
        <taxon>Satyrinae</taxon>
        <taxon>Satyrini</taxon>
        <taxon>Parargina</taxon>
        <taxon>Pararge</taxon>
    </lineage>
</organism>
<dbReference type="GO" id="GO:0005634">
    <property type="term" value="C:nucleus"/>
    <property type="evidence" value="ECO:0007669"/>
    <property type="project" value="UniProtKB-SubCell"/>
</dbReference>
<dbReference type="GO" id="GO:0003677">
    <property type="term" value="F:DNA binding"/>
    <property type="evidence" value="ECO:0007669"/>
    <property type="project" value="InterPro"/>
</dbReference>
<keyword evidence="2" id="KW-0479">Metal-binding</keyword>
<dbReference type="EMBL" id="CAKXAJ010025638">
    <property type="protein sequence ID" value="CAH2242330.1"/>
    <property type="molecule type" value="Genomic_DNA"/>
</dbReference>
<proteinExistence type="predicted"/>
<dbReference type="InterPro" id="IPR009057">
    <property type="entry name" value="Homeodomain-like_sf"/>
</dbReference>
<dbReference type="SUPFAM" id="SSF46689">
    <property type="entry name" value="Homeodomain-like"/>
    <property type="match status" value="1"/>
</dbReference>
<dbReference type="Proteomes" id="UP000838756">
    <property type="component" value="Unassembled WGS sequence"/>
</dbReference>
<dbReference type="Pfam" id="PF04500">
    <property type="entry name" value="FLYWCH"/>
    <property type="match status" value="1"/>
</dbReference>
<keyword evidence="8" id="KW-1185">Reference proteome</keyword>
<evidence type="ECO:0000256" key="4">
    <source>
        <dbReference type="ARBA" id="ARBA00022833"/>
    </source>
</evidence>
<dbReference type="GO" id="GO:0008270">
    <property type="term" value="F:zinc ion binding"/>
    <property type="evidence" value="ECO:0007669"/>
    <property type="project" value="UniProtKB-KW"/>
</dbReference>
<dbReference type="Gene3D" id="2.20.25.240">
    <property type="match status" value="1"/>
</dbReference>